<evidence type="ECO:0000256" key="1">
    <source>
        <dbReference type="SAM" id="MobiDB-lite"/>
    </source>
</evidence>
<feature type="compositionally biased region" description="Low complexity" evidence="1">
    <location>
        <begin position="167"/>
        <end position="182"/>
    </location>
</feature>
<dbReference type="EMBL" id="JAAPAO010000296">
    <property type="protein sequence ID" value="KAF4664119.1"/>
    <property type="molecule type" value="Genomic_DNA"/>
</dbReference>
<feature type="compositionally biased region" description="Acidic residues" evidence="1">
    <location>
        <begin position="271"/>
        <end position="286"/>
    </location>
</feature>
<sequence>MSYVFRATAELHNAGKLSMGDRTLAVRLACSGDTLALTAMATLIASARSFDEQANQLSMYLSGVQQASSSMALPHGPWSPSNMGGPQCYYRQQSPPGQAYRTIEMHSAYPQPHYQQPQPAAGLGNTSYQSRRSPALQNFSSMPPSANSSGGAGVVISPSSEENGRQPSPALSPSASPVGPSLHMTGFCGNLSNDGVPQLWEPRARRLSPDEYPPLVLEPMRSCSPSPTPPLPGTSPQGTPSPVLYPPNTVPSGFDVIGPSTVRPPSSTDAITDDSENDDDDDDPKA</sequence>
<accession>A0A7J6LXV4</accession>
<feature type="compositionally biased region" description="Low complexity" evidence="1">
    <location>
        <begin position="111"/>
        <end position="121"/>
    </location>
</feature>
<gene>
    <name evidence="2" type="ORF">FOL47_005284</name>
</gene>
<dbReference type="OrthoDB" id="10424001at2759"/>
<dbReference type="Proteomes" id="UP000591131">
    <property type="component" value="Unassembled WGS sequence"/>
</dbReference>
<evidence type="ECO:0000313" key="3">
    <source>
        <dbReference type="Proteomes" id="UP000591131"/>
    </source>
</evidence>
<keyword evidence="3" id="KW-1185">Reference proteome</keyword>
<proteinExistence type="predicted"/>
<comment type="caution">
    <text evidence="2">The sequence shown here is derived from an EMBL/GenBank/DDBJ whole genome shotgun (WGS) entry which is preliminary data.</text>
</comment>
<protein>
    <submittedName>
        <fullName evidence="2">Uncharacterized protein</fullName>
    </submittedName>
</protein>
<reference evidence="2 3" key="1">
    <citation type="submission" date="2020-04" db="EMBL/GenBank/DDBJ databases">
        <title>Perkinsus chesapeaki whole genome sequence.</title>
        <authorList>
            <person name="Bogema D.R."/>
        </authorList>
    </citation>
    <scope>NUCLEOTIDE SEQUENCE [LARGE SCALE GENOMIC DNA]</scope>
    <source>
        <strain evidence="2">ATCC PRA-425</strain>
    </source>
</reference>
<dbReference type="AlphaFoldDB" id="A0A7J6LXV4"/>
<feature type="region of interest" description="Disordered" evidence="1">
    <location>
        <begin position="210"/>
        <end position="286"/>
    </location>
</feature>
<organism evidence="2 3">
    <name type="scientific">Perkinsus chesapeaki</name>
    <name type="common">Clam parasite</name>
    <name type="synonym">Perkinsus andrewsi</name>
    <dbReference type="NCBI Taxonomy" id="330153"/>
    <lineage>
        <taxon>Eukaryota</taxon>
        <taxon>Sar</taxon>
        <taxon>Alveolata</taxon>
        <taxon>Perkinsozoa</taxon>
        <taxon>Perkinsea</taxon>
        <taxon>Perkinsida</taxon>
        <taxon>Perkinsidae</taxon>
        <taxon>Perkinsus</taxon>
    </lineage>
</organism>
<evidence type="ECO:0000313" key="2">
    <source>
        <dbReference type="EMBL" id="KAF4664119.1"/>
    </source>
</evidence>
<feature type="region of interest" description="Disordered" evidence="1">
    <location>
        <begin position="111"/>
        <end position="190"/>
    </location>
</feature>
<name>A0A7J6LXV4_PERCH</name>
<feature type="compositionally biased region" description="Polar residues" evidence="1">
    <location>
        <begin position="124"/>
        <end position="149"/>
    </location>
</feature>